<reference evidence="1 2" key="1">
    <citation type="journal article" date="2012" name="J. Bacteriol.">
        <title>Complete genome sequence of Nocardia brasiliensis HUJEG-1.</title>
        <authorList>
            <person name="Vera-Cabrera L."/>
            <person name="Ortiz-Lopez R."/>
            <person name="Elizondo-Gonzalez R."/>
            <person name="Perez-Maya A.A."/>
            <person name="Ocampo-Candiani J."/>
        </authorList>
    </citation>
    <scope>NUCLEOTIDE SEQUENCE [LARGE SCALE GENOMIC DNA]</scope>
    <source>
        <strain evidence="2">ATCC 700358</strain>
    </source>
</reference>
<dbReference type="Proteomes" id="UP000006304">
    <property type="component" value="Chromosome"/>
</dbReference>
<protein>
    <submittedName>
        <fullName evidence="1">Uncharacterized protein</fullName>
    </submittedName>
</protein>
<dbReference type="RefSeq" id="WP_014988762.1">
    <property type="nucleotide sequence ID" value="NC_018681.1"/>
</dbReference>
<dbReference type="KEGG" id="nbr:O3I_039840"/>
<dbReference type="EMBL" id="CP003876">
    <property type="protein sequence ID" value="AFU05915.1"/>
    <property type="molecule type" value="Genomic_DNA"/>
</dbReference>
<proteinExistence type="predicted"/>
<dbReference type="HOGENOM" id="CLU_1883589_0_0_11"/>
<evidence type="ECO:0000313" key="2">
    <source>
        <dbReference type="Proteomes" id="UP000006304"/>
    </source>
</evidence>
<organism evidence="1 2">
    <name type="scientific">Nocardia brasiliensis (strain ATCC 700358 / HUJEG-1)</name>
    <dbReference type="NCBI Taxonomy" id="1133849"/>
    <lineage>
        <taxon>Bacteria</taxon>
        <taxon>Bacillati</taxon>
        <taxon>Actinomycetota</taxon>
        <taxon>Actinomycetes</taxon>
        <taxon>Mycobacteriales</taxon>
        <taxon>Nocardiaceae</taxon>
        <taxon>Nocardia</taxon>
    </lineage>
</organism>
<dbReference type="STRING" id="1133849.O3I_039840"/>
<keyword evidence="2" id="KW-1185">Reference proteome</keyword>
<evidence type="ECO:0000313" key="1">
    <source>
        <dbReference type="EMBL" id="AFU05915.1"/>
    </source>
</evidence>
<accession>K0F970</accession>
<dbReference type="AlphaFoldDB" id="K0F970"/>
<gene>
    <name evidence="1" type="ORF">O3I_039840</name>
</gene>
<sequence length="135" mass="14759">MRNRIAVAAFGAALLFVVVAVGLYYNDGGSRDHTYLQVGDCWDYSARFDEAVHLKSCSEPHYGEVILRAEFGALPRHPSGGLDAWGFCKQRLSEILSKNSHLDYWMVPNDGILCTVTAADHAGTRIGGLTGTVDR</sequence>
<name>K0F970_NOCB7</name>